<dbReference type="Gene3D" id="3.30.160.20">
    <property type="match status" value="1"/>
</dbReference>
<dbReference type="InterPro" id="IPR000851">
    <property type="entry name" value="Ribosomal_uS5"/>
</dbReference>
<dbReference type="GO" id="GO:0003735">
    <property type="term" value="F:structural constituent of ribosome"/>
    <property type="evidence" value="ECO:0007669"/>
    <property type="project" value="UniProtKB-UniRule"/>
</dbReference>
<dbReference type="PANTHER" id="PTHR48277:SF1">
    <property type="entry name" value="MITOCHONDRIAL RIBOSOMAL PROTEIN S5"/>
    <property type="match status" value="1"/>
</dbReference>
<evidence type="ECO:0000256" key="5">
    <source>
        <dbReference type="RuleBase" id="RU003823"/>
    </source>
</evidence>
<dbReference type="SUPFAM" id="SSF54768">
    <property type="entry name" value="dsRNA-binding domain-like"/>
    <property type="match status" value="1"/>
</dbReference>
<evidence type="ECO:0000313" key="8">
    <source>
        <dbReference type="EMBL" id="KAK2080450.1"/>
    </source>
</evidence>
<dbReference type="PROSITE" id="PS50881">
    <property type="entry name" value="S5_DSRBD"/>
    <property type="match status" value="1"/>
</dbReference>
<feature type="compositionally biased region" description="Acidic residues" evidence="6">
    <location>
        <begin position="108"/>
        <end position="121"/>
    </location>
</feature>
<feature type="compositionally biased region" description="Low complexity" evidence="6">
    <location>
        <begin position="122"/>
        <end position="133"/>
    </location>
</feature>
<dbReference type="GO" id="GO:0005737">
    <property type="term" value="C:cytoplasm"/>
    <property type="evidence" value="ECO:0007669"/>
    <property type="project" value="UniProtKB-ARBA"/>
</dbReference>
<dbReference type="Gene3D" id="3.30.230.10">
    <property type="match status" value="1"/>
</dbReference>
<dbReference type="InterPro" id="IPR014721">
    <property type="entry name" value="Ribsml_uS5_D2-typ_fold_subgr"/>
</dbReference>
<dbReference type="Pfam" id="PF03719">
    <property type="entry name" value="Ribosomal_S5_C"/>
    <property type="match status" value="1"/>
</dbReference>
<organism evidence="8 9">
    <name type="scientific">Prototheca wickerhamii</name>
    <dbReference type="NCBI Taxonomy" id="3111"/>
    <lineage>
        <taxon>Eukaryota</taxon>
        <taxon>Viridiplantae</taxon>
        <taxon>Chlorophyta</taxon>
        <taxon>core chlorophytes</taxon>
        <taxon>Trebouxiophyceae</taxon>
        <taxon>Chlorellales</taxon>
        <taxon>Chlorellaceae</taxon>
        <taxon>Prototheca</taxon>
    </lineage>
</organism>
<evidence type="ECO:0000313" key="9">
    <source>
        <dbReference type="Proteomes" id="UP001255856"/>
    </source>
</evidence>
<evidence type="ECO:0000256" key="2">
    <source>
        <dbReference type="ARBA" id="ARBA00022980"/>
    </source>
</evidence>
<dbReference type="SUPFAM" id="SSF54211">
    <property type="entry name" value="Ribosomal protein S5 domain 2-like"/>
    <property type="match status" value="1"/>
</dbReference>
<keyword evidence="2 4" id="KW-0689">Ribosomal protein</keyword>
<dbReference type="InterPro" id="IPR020568">
    <property type="entry name" value="Ribosomal_Su5_D2-typ_SF"/>
</dbReference>
<dbReference type="GO" id="GO:0006412">
    <property type="term" value="P:translation"/>
    <property type="evidence" value="ECO:0007669"/>
    <property type="project" value="InterPro"/>
</dbReference>
<evidence type="ECO:0000256" key="6">
    <source>
        <dbReference type="SAM" id="MobiDB-lite"/>
    </source>
</evidence>
<accession>A0AAD9INW9</accession>
<feature type="domain" description="S5 DRBM" evidence="7">
    <location>
        <begin position="177"/>
        <end position="241"/>
    </location>
</feature>
<gene>
    <name evidence="8" type="ORF">QBZ16_000303</name>
</gene>
<evidence type="ECO:0000256" key="1">
    <source>
        <dbReference type="ARBA" id="ARBA00008945"/>
    </source>
</evidence>
<dbReference type="InterPro" id="IPR013810">
    <property type="entry name" value="Ribosomal_uS5_N"/>
</dbReference>
<dbReference type="AlphaFoldDB" id="A0AAD9INW9"/>
<sequence length="336" mass="36584">MPAEAEGRKDAKAERAKDRAARKEKIQGLLKSEGLRGSAEAADAFVESFFDEGNEDAELLAELKAYAKEEHAKKEEEDPELQATTELLADLGADAEEGAEAGASEAKEVEEVEEAEEEASDDSLASGDPMSGLKGLRRGSRRIVLQELLQGRILESDPEAKREWQQIEASFAPPSDFTMRVVDVNRTAKGTQAGGLYRYSAMVVVGNYEGVLGWGQGKSAEAYVRACSNLFPIPRFNAHTVTERAEAKYGQVKMVVYPKAAGTGIVASDMITGICKLAGIHDLGVKIHGSRNRRNAVKCLFEAFGKMRPHEELVGQEDKVVLARPMGRFASSRTQH</sequence>
<feature type="region of interest" description="Disordered" evidence="6">
    <location>
        <begin position="1"/>
        <end position="21"/>
    </location>
</feature>
<dbReference type="FunFam" id="3.30.230.10:FF:000002">
    <property type="entry name" value="30S ribosomal protein S5"/>
    <property type="match status" value="1"/>
</dbReference>
<dbReference type="GO" id="GO:1990904">
    <property type="term" value="C:ribonucleoprotein complex"/>
    <property type="evidence" value="ECO:0007669"/>
    <property type="project" value="UniProtKB-UniRule"/>
</dbReference>
<dbReference type="EMBL" id="JASFZW010000001">
    <property type="protein sequence ID" value="KAK2080450.1"/>
    <property type="molecule type" value="Genomic_DNA"/>
</dbReference>
<proteinExistence type="inferred from homology"/>
<keyword evidence="9" id="KW-1185">Reference proteome</keyword>
<keyword evidence="3 4" id="KW-0687">Ribonucleoprotein</keyword>
<dbReference type="GO" id="GO:0003723">
    <property type="term" value="F:RNA binding"/>
    <property type="evidence" value="ECO:0007669"/>
    <property type="project" value="InterPro"/>
</dbReference>
<evidence type="ECO:0000256" key="3">
    <source>
        <dbReference type="ARBA" id="ARBA00023274"/>
    </source>
</evidence>
<comment type="similarity">
    <text evidence="1 5">Belongs to the universal ribosomal protein uS5 family.</text>
</comment>
<dbReference type="PANTHER" id="PTHR48277">
    <property type="entry name" value="MITOCHONDRIAL RIBOSOMAL PROTEIN S5"/>
    <property type="match status" value="1"/>
</dbReference>
<protein>
    <recommendedName>
        <fullName evidence="7">S5 DRBM domain-containing protein</fullName>
    </recommendedName>
</protein>
<feature type="region of interest" description="Disordered" evidence="6">
    <location>
        <begin position="98"/>
        <end position="133"/>
    </location>
</feature>
<reference evidence="8" key="1">
    <citation type="submission" date="2021-01" db="EMBL/GenBank/DDBJ databases">
        <authorList>
            <person name="Eckstrom K.M.E."/>
        </authorList>
    </citation>
    <scope>NUCLEOTIDE SEQUENCE</scope>
    <source>
        <strain evidence="8">UVCC 0001</strain>
    </source>
</reference>
<evidence type="ECO:0000256" key="4">
    <source>
        <dbReference type="PROSITE-ProRule" id="PRU00268"/>
    </source>
</evidence>
<dbReference type="Pfam" id="PF00333">
    <property type="entry name" value="Ribosomal_S5"/>
    <property type="match status" value="1"/>
</dbReference>
<name>A0AAD9INW9_PROWI</name>
<evidence type="ECO:0000259" key="7">
    <source>
        <dbReference type="PROSITE" id="PS50881"/>
    </source>
</evidence>
<dbReference type="Proteomes" id="UP001255856">
    <property type="component" value="Unassembled WGS sequence"/>
</dbReference>
<dbReference type="GO" id="GO:0005840">
    <property type="term" value="C:ribosome"/>
    <property type="evidence" value="ECO:0007669"/>
    <property type="project" value="UniProtKB-KW"/>
</dbReference>
<comment type="caution">
    <text evidence="8">The sequence shown here is derived from an EMBL/GenBank/DDBJ whole genome shotgun (WGS) entry which is preliminary data.</text>
</comment>
<dbReference type="InterPro" id="IPR005324">
    <property type="entry name" value="Ribosomal_uS5_C"/>
</dbReference>